<feature type="transmembrane region" description="Helical" evidence="5">
    <location>
        <begin position="283"/>
        <end position="304"/>
    </location>
</feature>
<proteinExistence type="predicted"/>
<evidence type="ECO:0000256" key="5">
    <source>
        <dbReference type="SAM" id="Phobius"/>
    </source>
</evidence>
<organism evidence="7 8">
    <name type="scientific">Ancylobacter amanitiformis</name>
    <dbReference type="NCBI Taxonomy" id="217069"/>
    <lineage>
        <taxon>Bacteria</taxon>
        <taxon>Pseudomonadati</taxon>
        <taxon>Pseudomonadota</taxon>
        <taxon>Alphaproteobacteria</taxon>
        <taxon>Hyphomicrobiales</taxon>
        <taxon>Xanthobacteraceae</taxon>
        <taxon>Ancylobacter</taxon>
    </lineage>
</organism>
<keyword evidence="2 5" id="KW-1133">Transmembrane helix</keyword>
<evidence type="ECO:0000256" key="1">
    <source>
        <dbReference type="ARBA" id="ARBA00022692"/>
    </source>
</evidence>
<dbReference type="Proteomes" id="UP001235094">
    <property type="component" value="Unassembled WGS sequence"/>
</dbReference>
<evidence type="ECO:0000313" key="7">
    <source>
        <dbReference type="EMBL" id="MDQ0511811.1"/>
    </source>
</evidence>
<feature type="transmembrane region" description="Helical" evidence="5">
    <location>
        <begin position="119"/>
        <end position="136"/>
    </location>
</feature>
<reference evidence="7 8" key="1">
    <citation type="submission" date="2023-07" db="EMBL/GenBank/DDBJ databases">
        <title>Genomic Encyclopedia of Type Strains, Phase IV (KMG-IV): sequencing the most valuable type-strain genomes for metagenomic binning, comparative biology and taxonomic classification.</title>
        <authorList>
            <person name="Goeker M."/>
        </authorList>
    </citation>
    <scope>NUCLEOTIDE SEQUENCE [LARGE SCALE GENOMIC DNA]</scope>
    <source>
        <strain evidence="7 8">DSM 15561</strain>
    </source>
</reference>
<dbReference type="PROSITE" id="PS50850">
    <property type="entry name" value="MFS"/>
    <property type="match status" value="1"/>
</dbReference>
<dbReference type="InterPro" id="IPR011701">
    <property type="entry name" value="MFS"/>
</dbReference>
<dbReference type="EMBL" id="JAUSVR010000008">
    <property type="protein sequence ID" value="MDQ0511811.1"/>
    <property type="molecule type" value="Genomic_DNA"/>
</dbReference>
<dbReference type="InterPro" id="IPR020846">
    <property type="entry name" value="MFS_dom"/>
</dbReference>
<feature type="transmembrane region" description="Helical" evidence="5">
    <location>
        <begin position="379"/>
        <end position="398"/>
    </location>
</feature>
<comment type="caution">
    <text evidence="7">The sequence shown here is derived from an EMBL/GenBank/DDBJ whole genome shotgun (WGS) entry which is preliminary data.</text>
</comment>
<evidence type="ECO:0000256" key="3">
    <source>
        <dbReference type="ARBA" id="ARBA00023136"/>
    </source>
</evidence>
<protein>
    <submittedName>
        <fullName evidence="7">MFS family arabinose efflux permease</fullName>
    </submittedName>
</protein>
<dbReference type="Pfam" id="PF07690">
    <property type="entry name" value="MFS_1"/>
    <property type="match status" value="1"/>
</dbReference>
<feature type="domain" description="Major facilitator superfamily (MFS) profile" evidence="6">
    <location>
        <begin position="39"/>
        <end position="430"/>
    </location>
</feature>
<feature type="transmembrane region" description="Helical" evidence="5">
    <location>
        <begin position="90"/>
        <end position="107"/>
    </location>
</feature>
<dbReference type="PANTHER" id="PTHR42910:SF1">
    <property type="entry name" value="MAJOR FACILITATOR SUPERFAMILY (MFS) PROFILE DOMAIN-CONTAINING PROTEIN"/>
    <property type="match status" value="1"/>
</dbReference>
<gene>
    <name evidence="7" type="ORF">QOZ99_002710</name>
</gene>
<dbReference type="CDD" id="cd17324">
    <property type="entry name" value="MFS_NepI_like"/>
    <property type="match status" value="1"/>
</dbReference>
<feature type="transmembrane region" description="Helical" evidence="5">
    <location>
        <begin position="206"/>
        <end position="225"/>
    </location>
</feature>
<feature type="transmembrane region" description="Helical" evidence="5">
    <location>
        <begin position="404"/>
        <end position="423"/>
    </location>
</feature>
<keyword evidence="8" id="KW-1185">Reference proteome</keyword>
<evidence type="ECO:0000256" key="4">
    <source>
        <dbReference type="SAM" id="MobiDB-lite"/>
    </source>
</evidence>
<evidence type="ECO:0000313" key="8">
    <source>
        <dbReference type="Proteomes" id="UP001235094"/>
    </source>
</evidence>
<feature type="region of interest" description="Disordered" evidence="4">
    <location>
        <begin position="1"/>
        <end position="37"/>
    </location>
</feature>
<dbReference type="InterPro" id="IPR036259">
    <property type="entry name" value="MFS_trans_sf"/>
</dbReference>
<dbReference type="Gene3D" id="1.20.1250.20">
    <property type="entry name" value="MFS general substrate transporter like domains"/>
    <property type="match status" value="1"/>
</dbReference>
<keyword evidence="3 5" id="KW-0472">Membrane</keyword>
<dbReference type="SUPFAM" id="SSF103473">
    <property type="entry name" value="MFS general substrate transporter"/>
    <property type="match status" value="1"/>
</dbReference>
<evidence type="ECO:0000259" key="6">
    <source>
        <dbReference type="PROSITE" id="PS50850"/>
    </source>
</evidence>
<evidence type="ECO:0000256" key="2">
    <source>
        <dbReference type="ARBA" id="ARBA00022989"/>
    </source>
</evidence>
<feature type="transmembrane region" description="Helical" evidence="5">
    <location>
        <begin position="256"/>
        <end position="277"/>
    </location>
</feature>
<keyword evidence="1 5" id="KW-0812">Transmembrane</keyword>
<feature type="compositionally biased region" description="Polar residues" evidence="4">
    <location>
        <begin position="19"/>
        <end position="29"/>
    </location>
</feature>
<dbReference type="PANTHER" id="PTHR42910">
    <property type="entry name" value="TRANSPORTER SCO4007-RELATED"/>
    <property type="match status" value="1"/>
</dbReference>
<feature type="transmembrane region" description="Helical" evidence="5">
    <location>
        <begin position="176"/>
        <end position="194"/>
    </location>
</feature>
<accession>A0ABU0LSY5</accession>
<name>A0ABU0LSY5_9HYPH</name>
<feature type="transmembrane region" description="Helical" evidence="5">
    <location>
        <begin position="48"/>
        <end position="70"/>
    </location>
</feature>
<sequence>MSMQNTLGGERLPHAAPSKLTSAQATNSKAGGAKADETKAPATSAAGAVLGFGATFAMAAAAGVAVANIYYNQPMLAVIEQDLPGRLSGAIPTATQLGYAAGLFLLVPLGDLVERRRLIVIQFALLAVALAFAALAPASLAMVAASLMIGLTSTVAQQIVPLAAHLAAPEKRGATVGTVLAGILTGILLSRTLAGFVATHGGWREMFWLAVPMALAAAALMAAILPHSPPDSTMSYAKALRSIGHLWTEFAALRRAAVTQAALFAAFTTFWTILAFQLEQPQFGFGADIAGLFGLVGAVGILAAPLAGRFADKHGAAGTVLVGALVTLASWAVFGLWGSLIGLVVGVVLLDFGMQSALVSNQHIVFALRPAARARLNTVLMGAMFLGGAAGSAASTLAWSTGGWTAVSLLGTGFAALAAGVQLREALRRRA</sequence>